<dbReference type="InterPro" id="IPR002192">
    <property type="entry name" value="PPDK_AMP/ATP-bd"/>
</dbReference>
<dbReference type="EMBL" id="RJVG01000009">
    <property type="protein sequence ID" value="ROR25830.1"/>
    <property type="molecule type" value="Genomic_DNA"/>
</dbReference>
<dbReference type="AlphaFoldDB" id="A0A3N1XGI9"/>
<gene>
    <name evidence="2" type="ORF">EDD66_10940</name>
</gene>
<dbReference type="Gene3D" id="3.30.1490.20">
    <property type="entry name" value="ATP-grasp fold, A domain"/>
    <property type="match status" value="1"/>
</dbReference>
<dbReference type="Proteomes" id="UP000273083">
    <property type="component" value="Unassembled WGS sequence"/>
</dbReference>
<comment type="caution">
    <text evidence="2">The sequence shown here is derived from an EMBL/GenBank/DDBJ whole genome shotgun (WGS) entry which is preliminary data.</text>
</comment>
<keyword evidence="2" id="KW-0808">Transferase</keyword>
<evidence type="ECO:0000259" key="1">
    <source>
        <dbReference type="Pfam" id="PF01326"/>
    </source>
</evidence>
<protein>
    <submittedName>
        <fullName evidence="2">Pyruvate phosphate dikinase-like enzyme</fullName>
    </submittedName>
</protein>
<dbReference type="InterPro" id="IPR013815">
    <property type="entry name" value="ATP_grasp_subdomain_1"/>
</dbReference>
<dbReference type="Pfam" id="PF01326">
    <property type="entry name" value="PPDK_N"/>
    <property type="match status" value="1"/>
</dbReference>
<keyword evidence="2" id="KW-0670">Pyruvate</keyword>
<feature type="domain" description="Pyruvate phosphate dikinase AMP/ATP-binding" evidence="1">
    <location>
        <begin position="288"/>
        <end position="666"/>
    </location>
</feature>
<dbReference type="GO" id="GO:0005524">
    <property type="term" value="F:ATP binding"/>
    <property type="evidence" value="ECO:0007669"/>
    <property type="project" value="InterPro"/>
</dbReference>
<evidence type="ECO:0000313" key="3">
    <source>
        <dbReference type="Proteomes" id="UP000273083"/>
    </source>
</evidence>
<reference evidence="2 3" key="1">
    <citation type="submission" date="2018-11" db="EMBL/GenBank/DDBJ databases">
        <title>Genomic Encyclopedia of Type Strains, Phase IV (KMG-IV): sequencing the most valuable type-strain genomes for metagenomic binning, comparative biology and taxonomic classification.</title>
        <authorList>
            <person name="Goeker M."/>
        </authorList>
    </citation>
    <scope>NUCLEOTIDE SEQUENCE [LARGE SCALE GENOMIC DNA]</scope>
    <source>
        <strain evidence="2 3">DSM 26537</strain>
    </source>
</reference>
<organism evidence="2 3">
    <name type="scientific">Mobilisporobacter senegalensis</name>
    <dbReference type="NCBI Taxonomy" id="1329262"/>
    <lineage>
        <taxon>Bacteria</taxon>
        <taxon>Bacillati</taxon>
        <taxon>Bacillota</taxon>
        <taxon>Clostridia</taxon>
        <taxon>Lachnospirales</taxon>
        <taxon>Lachnospiraceae</taxon>
        <taxon>Mobilisporobacter</taxon>
    </lineage>
</organism>
<name>A0A3N1XGI9_9FIRM</name>
<dbReference type="RefSeq" id="WP_123610195.1">
    <property type="nucleotide sequence ID" value="NZ_RJVG01000009.1"/>
</dbReference>
<dbReference type="GO" id="GO:0016301">
    <property type="term" value="F:kinase activity"/>
    <property type="evidence" value="ECO:0007669"/>
    <property type="project" value="UniProtKB-KW"/>
</dbReference>
<accession>A0A3N1XGI9</accession>
<dbReference type="OrthoDB" id="9812167at2"/>
<evidence type="ECO:0000313" key="2">
    <source>
        <dbReference type="EMBL" id="ROR25830.1"/>
    </source>
</evidence>
<proteinExistence type="predicted"/>
<keyword evidence="2" id="KW-0418">Kinase</keyword>
<dbReference type="SUPFAM" id="SSF56059">
    <property type="entry name" value="Glutathione synthetase ATP-binding domain-like"/>
    <property type="match status" value="1"/>
</dbReference>
<sequence>MNLHDKVSTGLEGLDQVIDNLRLGDNVVWQTDSVSDYKKMADYFARKAKMDNMRLVYIRFASHEQILGDSQDIKIYHVDASKGFESFATEIYSLIKKEGKRVMYVFDCLTDLLKYWHSDLMIGNFFKATCPYLYELDTVAYFAIIRNFHTYSTIAGIRETTQLLLDIYQVNNKTYIHPLKVWQRYSPTMFFPHLIQDREAICITASSDASELFTNIHRGENRLDYWNVIFNKAKKVMNFSLKQQEETKKRLMYMLIGSDSRMFQLCDRYLTLRDILMIASREVGTGFIGGKSVGMLLARKILEIEGKDRFTSLLEPHDSFYIGSDVFYTYIVQNGWWRLRAKQKTQDGYYKYAPELKDKLLHGEFPKDIQEQFVQMLEYFGQSPIIIRSSSLLEDNFGNAFAGKYESVFCVNQGTPEDRYEAFEQAIRIVYASTMNEDALDYRMNRGLSYQDEQMAILVQRVSGDQYGEYFFPHIAGVGNSSNLYVWDESIDMNSGMLRLVFGLGTRAVDRTDGDYAKVVCLDNPLRIPPMAYEDQNKFSQHRLDLLSFTDNVLVSRDLDEIVPLDLKTDKKLFMSPDHITAAYMRELGYKDRKIPYILDFKKLFTNTEITSVMREMLALLSKAYDYPVDIEFTANLNKDNLFKINLLQCRPLQTKGLGNTVKIPELTNDKDCFFSGKGNFMGGSVRLPIDFVVFIPGNTYLELNEQGKYAVARQIGLINKEMKGKNVMLVGPGRWGSTTPSLGVPVHFTELCNMTVICEYSSRKSGFMPELSYGSHFFQDIVETGIFYVAIFDEHKDVIFNPDRVLKEENMLNSLFPGSKQFSDVIHITKTAGMEIYSDIVTQVFRCFWLDLYIKS</sequence>
<keyword evidence="3" id="KW-1185">Reference proteome</keyword>